<dbReference type="Gene3D" id="1.20.1740.10">
    <property type="entry name" value="Amino acid/polyamine transporter I"/>
    <property type="match status" value="1"/>
</dbReference>
<organism evidence="7 8">
    <name type="scientific">Microbacterium hominis</name>
    <dbReference type="NCBI Taxonomy" id="162426"/>
    <lineage>
        <taxon>Bacteria</taxon>
        <taxon>Bacillati</taxon>
        <taxon>Actinomycetota</taxon>
        <taxon>Actinomycetes</taxon>
        <taxon>Micrococcales</taxon>
        <taxon>Microbacteriaceae</taxon>
        <taxon>Microbacterium</taxon>
    </lineage>
</organism>
<evidence type="ECO:0000256" key="1">
    <source>
        <dbReference type="ARBA" id="ARBA00004141"/>
    </source>
</evidence>
<proteinExistence type="predicted"/>
<dbReference type="Pfam" id="PF00324">
    <property type="entry name" value="AA_permease"/>
    <property type="match status" value="1"/>
</dbReference>
<protein>
    <submittedName>
        <fullName evidence="7">Amino acid transporter</fullName>
    </submittedName>
</protein>
<evidence type="ECO:0000256" key="4">
    <source>
        <dbReference type="ARBA" id="ARBA00023136"/>
    </source>
</evidence>
<dbReference type="GO" id="GO:0016020">
    <property type="term" value="C:membrane"/>
    <property type="evidence" value="ECO:0007669"/>
    <property type="project" value="UniProtKB-SubCell"/>
</dbReference>
<dbReference type="AlphaFoldDB" id="A0A2K9DHG4"/>
<dbReference type="RefSeq" id="WP_101305795.1">
    <property type="nucleotide sequence ID" value="NZ_CP025299.1"/>
</dbReference>
<gene>
    <name evidence="7" type="ORF">CXR34_05150</name>
</gene>
<evidence type="ECO:0000256" key="5">
    <source>
        <dbReference type="SAM" id="Phobius"/>
    </source>
</evidence>
<keyword evidence="4 5" id="KW-0472">Membrane</keyword>
<sequence length="495" mass="49406">MTALERAIRSPAPVRDFGGRSPLHGLDRRSVGFIDVMAQSVAAVAPAAAATTVTVLVAGVSPGGVIVSVLVAGVLSLLVASAVGQFARRLAASGALYTYAARGLGPAGGLATGTAAVVGYAAVAMFALLGGAYYTALLLRPFWPAADAPLGIACVLLAEAGLLTLVLVRGIRLSARVALLVEFASVVLIVVLLVVLLTRIGPVDPAALLPSPAADTPLGVGAGALIALTAYVGFESAATLGVEARTPLRTIPRAVRATVVISLLLYLLAAAAQVAGFAALRRDFAASASPLNELADAFGIGGWASVADLGIAASFLACAIGSTTALARVLFAMGRDDVMPRLAGRTHARYGTPIGAIAIALPAVVGVPLALVVCGVDLRDAMHITIALGGIGYIVSYVFACIAVPLFLRRIGELTSLAAVTALCAAVALSGAVVAFAAADIAAGSAAVWIAAAVGAVSAALIAWRLRRPIGPLGAYDVPVAAAVLGGIARDDRDG</sequence>
<dbReference type="PIRSF" id="PIRSF006060">
    <property type="entry name" value="AA_transporter"/>
    <property type="match status" value="1"/>
</dbReference>
<dbReference type="GO" id="GO:0055085">
    <property type="term" value="P:transmembrane transport"/>
    <property type="evidence" value="ECO:0007669"/>
    <property type="project" value="InterPro"/>
</dbReference>
<feature type="transmembrane region" description="Helical" evidence="5">
    <location>
        <begin position="354"/>
        <end position="378"/>
    </location>
</feature>
<feature type="transmembrane region" description="Helical" evidence="5">
    <location>
        <begin position="254"/>
        <end position="280"/>
    </location>
</feature>
<dbReference type="KEGG" id="mhos:CXR34_05150"/>
<keyword evidence="2 5" id="KW-0812">Transmembrane</keyword>
<feature type="transmembrane region" description="Helical" evidence="5">
    <location>
        <begin position="417"/>
        <end position="439"/>
    </location>
</feature>
<evidence type="ECO:0000259" key="6">
    <source>
        <dbReference type="Pfam" id="PF00324"/>
    </source>
</evidence>
<reference evidence="7 8" key="1">
    <citation type="submission" date="2017-12" db="EMBL/GenBank/DDBJ databases">
        <title>Isolation and characterization of estrogens degradatiion strain Microbacterium hominis SJTG1.</title>
        <authorList>
            <person name="Xiong W."/>
            <person name="Yin C."/>
            <person name="Zheng D."/>
            <person name="Liang R."/>
        </authorList>
    </citation>
    <scope>NUCLEOTIDE SEQUENCE [LARGE SCALE GENOMIC DNA]</scope>
    <source>
        <strain evidence="7 8">SJTG1</strain>
    </source>
</reference>
<evidence type="ECO:0000313" key="7">
    <source>
        <dbReference type="EMBL" id="AUG28917.1"/>
    </source>
</evidence>
<feature type="transmembrane region" description="Helical" evidence="5">
    <location>
        <begin position="148"/>
        <end position="168"/>
    </location>
</feature>
<feature type="transmembrane region" description="Helical" evidence="5">
    <location>
        <begin position="300"/>
        <end position="333"/>
    </location>
</feature>
<dbReference type="Proteomes" id="UP000233276">
    <property type="component" value="Chromosome"/>
</dbReference>
<feature type="domain" description="Amino acid permease/ SLC12A" evidence="6">
    <location>
        <begin position="36"/>
        <end position="407"/>
    </location>
</feature>
<feature type="transmembrane region" description="Helical" evidence="5">
    <location>
        <begin position="220"/>
        <end position="242"/>
    </location>
</feature>
<feature type="transmembrane region" description="Helical" evidence="5">
    <location>
        <begin position="384"/>
        <end position="408"/>
    </location>
</feature>
<dbReference type="EMBL" id="CP025299">
    <property type="protein sequence ID" value="AUG28917.1"/>
    <property type="molecule type" value="Genomic_DNA"/>
</dbReference>
<name>A0A2K9DHG4_9MICO</name>
<keyword evidence="3 5" id="KW-1133">Transmembrane helix</keyword>
<accession>A0A2K9DHG4</accession>
<feature type="transmembrane region" description="Helical" evidence="5">
    <location>
        <begin position="36"/>
        <end position="59"/>
    </location>
</feature>
<feature type="transmembrane region" description="Helical" evidence="5">
    <location>
        <begin position="180"/>
        <end position="200"/>
    </location>
</feature>
<feature type="transmembrane region" description="Helical" evidence="5">
    <location>
        <begin position="108"/>
        <end position="136"/>
    </location>
</feature>
<feature type="transmembrane region" description="Helical" evidence="5">
    <location>
        <begin position="445"/>
        <end position="464"/>
    </location>
</feature>
<comment type="subcellular location">
    <subcellularLocation>
        <location evidence="1">Membrane</location>
        <topology evidence="1">Multi-pass membrane protein</topology>
    </subcellularLocation>
</comment>
<evidence type="ECO:0000313" key="8">
    <source>
        <dbReference type="Proteomes" id="UP000233276"/>
    </source>
</evidence>
<evidence type="ECO:0000256" key="3">
    <source>
        <dbReference type="ARBA" id="ARBA00022989"/>
    </source>
</evidence>
<evidence type="ECO:0000256" key="2">
    <source>
        <dbReference type="ARBA" id="ARBA00022692"/>
    </source>
</evidence>
<dbReference type="InterPro" id="IPR004841">
    <property type="entry name" value="AA-permease/SLC12A_dom"/>
</dbReference>
<dbReference type="PANTHER" id="PTHR42770:SF16">
    <property type="entry name" value="AMINO ACID PERMEASE"/>
    <property type="match status" value="1"/>
</dbReference>
<dbReference type="PANTHER" id="PTHR42770">
    <property type="entry name" value="AMINO ACID TRANSPORTER-RELATED"/>
    <property type="match status" value="1"/>
</dbReference>
<feature type="transmembrane region" description="Helical" evidence="5">
    <location>
        <begin position="65"/>
        <end position="87"/>
    </location>
</feature>
<dbReference type="InterPro" id="IPR050367">
    <property type="entry name" value="APC_superfamily"/>
</dbReference>